<keyword evidence="3" id="KW-1185">Reference proteome</keyword>
<keyword evidence="1" id="KW-0812">Transmembrane</keyword>
<feature type="transmembrane region" description="Helical" evidence="1">
    <location>
        <begin position="28"/>
        <end position="46"/>
    </location>
</feature>
<keyword evidence="1" id="KW-1133">Transmembrane helix</keyword>
<comment type="caution">
    <text evidence="2">The sequence shown here is derived from an EMBL/GenBank/DDBJ whole genome shotgun (WGS) entry which is preliminary data.</text>
</comment>
<sequence>MTYLLCGSIIFLTHFLISRYWKKIRLSFGKLLGLTILLLLAAAFISTAVGTLLPIVLSTLITAVILQNAYLQNIKSKS</sequence>
<protein>
    <submittedName>
        <fullName evidence="2">Uncharacterized protein</fullName>
    </submittedName>
</protein>
<evidence type="ECO:0000256" key="1">
    <source>
        <dbReference type="SAM" id="Phobius"/>
    </source>
</evidence>
<dbReference type="RefSeq" id="WP_209559178.1">
    <property type="nucleotide sequence ID" value="NZ_JAEDXU010000016.1"/>
</dbReference>
<name>A0ABS4CPB6_9ENTE</name>
<proteinExistence type="predicted"/>
<dbReference type="Proteomes" id="UP000673375">
    <property type="component" value="Unassembled WGS sequence"/>
</dbReference>
<organism evidence="2 3">
    <name type="scientific">Enterococcus larvae</name>
    <dbReference type="NCBI Taxonomy" id="2794352"/>
    <lineage>
        <taxon>Bacteria</taxon>
        <taxon>Bacillati</taxon>
        <taxon>Bacillota</taxon>
        <taxon>Bacilli</taxon>
        <taxon>Lactobacillales</taxon>
        <taxon>Enterococcaceae</taxon>
        <taxon>Enterococcus</taxon>
    </lineage>
</organism>
<evidence type="ECO:0000313" key="2">
    <source>
        <dbReference type="EMBL" id="MBP1048408.1"/>
    </source>
</evidence>
<gene>
    <name evidence="2" type="ORF">I6N96_19180</name>
</gene>
<keyword evidence="1" id="KW-0472">Membrane</keyword>
<dbReference type="EMBL" id="JAEDXU010000016">
    <property type="protein sequence ID" value="MBP1048408.1"/>
    <property type="molecule type" value="Genomic_DNA"/>
</dbReference>
<accession>A0ABS4CPB6</accession>
<feature type="transmembrane region" description="Helical" evidence="1">
    <location>
        <begin position="52"/>
        <end position="71"/>
    </location>
</feature>
<evidence type="ECO:0000313" key="3">
    <source>
        <dbReference type="Proteomes" id="UP000673375"/>
    </source>
</evidence>
<reference evidence="2 3" key="1">
    <citation type="submission" date="2020-12" db="EMBL/GenBank/DDBJ databases">
        <title>Vagococcus allomyrinae sp. nov. and Enterococcus lavae sp. nov., isolated from the larvae of Allomyrina dichotoma.</title>
        <authorList>
            <person name="Lee S.D."/>
        </authorList>
    </citation>
    <scope>NUCLEOTIDE SEQUENCE [LARGE SCALE GENOMIC DNA]</scope>
    <source>
        <strain evidence="2 3">BWM-S5</strain>
    </source>
</reference>